<name>A0A6I3L8G3_9NOCA</name>
<dbReference type="AlphaFoldDB" id="A0A6I3L8G3"/>
<dbReference type="EMBL" id="WMBB01000023">
    <property type="protein sequence ID" value="MTE17350.1"/>
    <property type="molecule type" value="Genomic_DNA"/>
</dbReference>
<organism evidence="1 2">
    <name type="scientific">Nocardia aurantiaca</name>
    <dbReference type="NCBI Taxonomy" id="2675850"/>
    <lineage>
        <taxon>Bacteria</taxon>
        <taxon>Bacillati</taxon>
        <taxon>Actinomycetota</taxon>
        <taxon>Actinomycetes</taxon>
        <taxon>Mycobacteriales</taxon>
        <taxon>Nocardiaceae</taxon>
        <taxon>Nocardia</taxon>
    </lineage>
</organism>
<dbReference type="Proteomes" id="UP000432464">
    <property type="component" value="Unassembled WGS sequence"/>
</dbReference>
<sequence>MRDDIDGISVTASASMSFATPAEARADLLEWLDLMADVFGDVGDHVRRAVPDPDGQILLVVPPRGWWLYRVPPQRAGEYDSVARDFIRAEHGRRLRSLVP</sequence>
<keyword evidence="2" id="KW-1185">Reference proteome</keyword>
<gene>
    <name evidence="1" type="ORF">GLP40_32015</name>
</gene>
<protein>
    <submittedName>
        <fullName evidence="1">Uncharacterized protein</fullName>
    </submittedName>
</protein>
<accession>A0A6I3L8G3</accession>
<reference evidence="1 2" key="1">
    <citation type="submission" date="2019-11" db="EMBL/GenBank/DDBJ databases">
        <title>Nocardia sp. nov. CT2-14 isolated from soil.</title>
        <authorList>
            <person name="Kanchanasin P."/>
            <person name="Tanasupawat S."/>
            <person name="Yuki M."/>
            <person name="Kudo T."/>
        </authorList>
    </citation>
    <scope>NUCLEOTIDE SEQUENCE [LARGE SCALE GENOMIC DNA]</scope>
    <source>
        <strain evidence="1 2">CT2-14</strain>
    </source>
</reference>
<proteinExistence type="predicted"/>
<evidence type="ECO:0000313" key="2">
    <source>
        <dbReference type="Proteomes" id="UP000432464"/>
    </source>
</evidence>
<comment type="caution">
    <text evidence="1">The sequence shown here is derived from an EMBL/GenBank/DDBJ whole genome shotgun (WGS) entry which is preliminary data.</text>
</comment>
<evidence type="ECO:0000313" key="1">
    <source>
        <dbReference type="EMBL" id="MTE17350.1"/>
    </source>
</evidence>